<evidence type="ECO:0000256" key="1">
    <source>
        <dbReference type="ARBA" id="ARBA00004571"/>
    </source>
</evidence>
<dbReference type="InterPro" id="IPR036942">
    <property type="entry name" value="Beta-barrel_TonB_sf"/>
</dbReference>
<dbReference type="EMBL" id="SSTI01000001">
    <property type="protein sequence ID" value="THG41969.1"/>
    <property type="molecule type" value="Genomic_DNA"/>
</dbReference>
<keyword evidence="4 8" id="KW-0812">Transmembrane</keyword>
<sequence length="1036" mass="111259">MRVFVRSVLKSGRVPDDGKSACYQHAGAEQHSPPSQLLVKNWLSAPTLPSDTAPKRAMRRALLSAMLLTGAQAAYAQDAQPVPAAPSPSPNLTPELVPDAADQLGEAAATEGDGGTITVTGSRIVRNGYDAPTPVTVIGLADIQASAPANVADFVNQIPSVAGSVTPSNTQRVLSGGTGGINTINLRSLGTTRTLVLLDGHRSVGSIAQGTVDVNTIPQGLVKSVEVVTGGASSVYGSDAVAGVVNFILDREYKGLKGEVSYGETTYGDDQNWRATLTGGVEFADGRGRALLSGNIVRRDGVRGAGPRAWQNRGVHLIQNPRYVAGNGQPEYMVAGQSGLNTTTGGGIITSGPLRGTYFGQGGTVNRYDYGNNRLNNLPWTIGGDWQISQHYYGTSIQPGEDLTSVFGRFSFDVLDNFQLFTELSYNRSKQDSWGGYHTDKANVSIRGDNAFIPAAVRSQLNGAGFTLGTWNQDIPTRESHYDRNVQRYLAGFEGSFDLLALEWKWDGYYQRGITNAKEALISANRVKLGFAQDAVRDATGAIVCRVTRDGSTDPLAAGCVPFNRMGIGVNSAAAVDYIMGAPYADRRIQQDVASLNFSTNVTNPWLKPIGLAFGVESRKEQIDGYVPAEYAAGWYSGNFTPTIGSYTVTEAYLESLVSLPLNIEFNGAARYTSYSESGDVVTWKAGLSWEPISDLRLRASRSRDIRAPNLSELFQGGARNTNSIGDPWQNNLSIRYTQTVTGNLTLEPEKADTWGFGAVFRPSFIPGLGLSVDYYDIKINGAIGTLGPQEIVDRCFTGNIELCRRLQAVIGNQVIPFGSNGFTNTAGPGPAVSEYLIANSPYNFLSNRARGIDFELSYQFDLADVSATLPGTVSFRGIATHYLEASESNGVNAPTDTVGQTAGGGPPNWTYRATLGYALDNFSMQVIGRGISAGVYNNDWVECAINCPASNTINRTILNNRVDGAFYVDTYFAYDLPIGGAKSQLYLRVANLFNRDPAPVGKGPSDTSNVDLGINQTFFDYLGRTFRLGIRFDLK</sequence>
<evidence type="ECO:0000256" key="3">
    <source>
        <dbReference type="ARBA" id="ARBA00022452"/>
    </source>
</evidence>
<dbReference type="InterPro" id="IPR039426">
    <property type="entry name" value="TonB-dep_rcpt-like"/>
</dbReference>
<protein>
    <submittedName>
        <fullName evidence="13">TonB-dependent receptor</fullName>
    </submittedName>
</protein>
<feature type="domain" description="TonB-dependent receptor plug" evidence="12">
    <location>
        <begin position="130"/>
        <end position="244"/>
    </location>
</feature>
<keyword evidence="2 8" id="KW-0813">Transport</keyword>
<evidence type="ECO:0000259" key="11">
    <source>
        <dbReference type="Pfam" id="PF00593"/>
    </source>
</evidence>
<evidence type="ECO:0000313" key="14">
    <source>
        <dbReference type="Proteomes" id="UP000308038"/>
    </source>
</evidence>
<keyword evidence="5 9" id="KW-0798">TonB box</keyword>
<evidence type="ECO:0000256" key="5">
    <source>
        <dbReference type="ARBA" id="ARBA00023077"/>
    </source>
</evidence>
<keyword evidence="6 8" id="KW-0472">Membrane</keyword>
<dbReference type="Gene3D" id="2.40.170.20">
    <property type="entry name" value="TonB-dependent receptor, beta-barrel domain"/>
    <property type="match status" value="1"/>
</dbReference>
<organism evidence="13 14">
    <name type="scientific">Sphingomonas olei</name>
    <dbReference type="NCBI Taxonomy" id="1886787"/>
    <lineage>
        <taxon>Bacteria</taxon>
        <taxon>Pseudomonadati</taxon>
        <taxon>Pseudomonadota</taxon>
        <taxon>Alphaproteobacteria</taxon>
        <taxon>Sphingomonadales</taxon>
        <taxon>Sphingomonadaceae</taxon>
        <taxon>Sphingomonas</taxon>
    </lineage>
</organism>
<dbReference type="Pfam" id="PF07715">
    <property type="entry name" value="Plug"/>
    <property type="match status" value="1"/>
</dbReference>
<evidence type="ECO:0000256" key="10">
    <source>
        <dbReference type="SAM" id="MobiDB-lite"/>
    </source>
</evidence>
<dbReference type="InterPro" id="IPR012910">
    <property type="entry name" value="Plug_dom"/>
</dbReference>
<evidence type="ECO:0000259" key="12">
    <source>
        <dbReference type="Pfam" id="PF07715"/>
    </source>
</evidence>
<evidence type="ECO:0000256" key="9">
    <source>
        <dbReference type="RuleBase" id="RU003357"/>
    </source>
</evidence>
<feature type="region of interest" description="Disordered" evidence="10">
    <location>
        <begin position="78"/>
        <end position="97"/>
    </location>
</feature>
<dbReference type="SUPFAM" id="SSF56935">
    <property type="entry name" value="Porins"/>
    <property type="match status" value="1"/>
</dbReference>
<keyword evidence="13" id="KW-0675">Receptor</keyword>
<dbReference type="Pfam" id="PF00593">
    <property type="entry name" value="TonB_dep_Rec_b-barrel"/>
    <property type="match status" value="1"/>
</dbReference>
<comment type="caution">
    <text evidence="13">The sequence shown here is derived from an EMBL/GenBank/DDBJ whole genome shotgun (WGS) entry which is preliminary data.</text>
</comment>
<proteinExistence type="inferred from homology"/>
<evidence type="ECO:0000256" key="4">
    <source>
        <dbReference type="ARBA" id="ARBA00022692"/>
    </source>
</evidence>
<keyword evidence="3 8" id="KW-1134">Transmembrane beta strand</keyword>
<dbReference type="InterPro" id="IPR037066">
    <property type="entry name" value="Plug_dom_sf"/>
</dbReference>
<dbReference type="Gene3D" id="2.170.130.10">
    <property type="entry name" value="TonB-dependent receptor, plug domain"/>
    <property type="match status" value="1"/>
</dbReference>
<dbReference type="PANTHER" id="PTHR47234:SF3">
    <property type="entry name" value="SECRETIN_TONB SHORT N-TERMINAL DOMAIN-CONTAINING PROTEIN"/>
    <property type="match status" value="1"/>
</dbReference>
<comment type="similarity">
    <text evidence="8 9">Belongs to the TonB-dependent receptor family.</text>
</comment>
<reference evidence="13 14" key="1">
    <citation type="submission" date="2019-04" db="EMBL/GenBank/DDBJ databases">
        <title>Microbes associate with the intestines of laboratory mice.</title>
        <authorList>
            <person name="Navarre W."/>
            <person name="Wong E."/>
            <person name="Huang K.C."/>
            <person name="Tropini C."/>
            <person name="Ng K."/>
            <person name="Yu B."/>
        </authorList>
    </citation>
    <scope>NUCLEOTIDE SEQUENCE [LARGE SCALE GENOMIC DNA]</scope>
    <source>
        <strain evidence="13 14">NM83_B4-11</strain>
    </source>
</reference>
<dbReference type="InterPro" id="IPR000531">
    <property type="entry name" value="Beta-barrel_TonB"/>
</dbReference>
<accession>A0ABY2QL31</accession>
<dbReference type="PANTHER" id="PTHR47234">
    <property type="match status" value="1"/>
</dbReference>
<evidence type="ECO:0000256" key="7">
    <source>
        <dbReference type="ARBA" id="ARBA00023237"/>
    </source>
</evidence>
<dbReference type="PROSITE" id="PS52016">
    <property type="entry name" value="TONB_DEPENDENT_REC_3"/>
    <property type="match status" value="1"/>
</dbReference>
<keyword evidence="14" id="KW-1185">Reference proteome</keyword>
<evidence type="ECO:0000313" key="13">
    <source>
        <dbReference type="EMBL" id="THG41969.1"/>
    </source>
</evidence>
<name>A0ABY2QL31_9SPHN</name>
<evidence type="ECO:0000256" key="2">
    <source>
        <dbReference type="ARBA" id="ARBA00022448"/>
    </source>
</evidence>
<evidence type="ECO:0000256" key="8">
    <source>
        <dbReference type="PROSITE-ProRule" id="PRU01360"/>
    </source>
</evidence>
<comment type="subcellular location">
    <subcellularLocation>
        <location evidence="1 8">Cell outer membrane</location>
        <topology evidence="1 8">Multi-pass membrane protein</topology>
    </subcellularLocation>
</comment>
<dbReference type="Proteomes" id="UP000308038">
    <property type="component" value="Unassembled WGS sequence"/>
</dbReference>
<keyword evidence="7 8" id="KW-0998">Cell outer membrane</keyword>
<feature type="domain" description="TonB-dependent receptor-like beta-barrel" evidence="11">
    <location>
        <begin position="481"/>
        <end position="993"/>
    </location>
</feature>
<evidence type="ECO:0000256" key="6">
    <source>
        <dbReference type="ARBA" id="ARBA00023136"/>
    </source>
</evidence>
<gene>
    <name evidence="13" type="ORF">E5988_00390</name>
</gene>